<dbReference type="InterPro" id="IPR005635">
    <property type="entry name" value="Inner_centromere_prot_ARK-bd"/>
</dbReference>
<reference evidence="9 10" key="1">
    <citation type="journal article" date="2020" name="Fungal Divers.">
        <title>Resolving the Mortierellaceae phylogeny through synthesis of multi-gene phylogenetics and phylogenomics.</title>
        <authorList>
            <person name="Vandepol N."/>
            <person name="Liber J."/>
            <person name="Desiro A."/>
            <person name="Na H."/>
            <person name="Kennedy M."/>
            <person name="Barry K."/>
            <person name="Grigoriev I.V."/>
            <person name="Miller A.N."/>
            <person name="O'Donnell K."/>
            <person name="Stajich J.E."/>
            <person name="Bonito G."/>
        </authorList>
    </citation>
    <scope>NUCLEOTIDE SEQUENCE [LARGE SCALE GENOMIC DNA]</scope>
    <source>
        <strain evidence="9 10">AD045</strain>
    </source>
</reference>
<feature type="region of interest" description="Disordered" evidence="7">
    <location>
        <begin position="1"/>
        <end position="214"/>
    </location>
</feature>
<gene>
    <name evidence="9" type="ORF">BGZ96_010172</name>
</gene>
<feature type="compositionally biased region" description="Polar residues" evidence="7">
    <location>
        <begin position="551"/>
        <end position="596"/>
    </location>
</feature>
<dbReference type="Pfam" id="PF03941">
    <property type="entry name" value="INCENP_ARK-bind"/>
    <property type="match status" value="1"/>
</dbReference>
<feature type="compositionally biased region" description="Low complexity" evidence="7">
    <location>
        <begin position="226"/>
        <end position="236"/>
    </location>
</feature>
<feature type="compositionally biased region" description="Basic and acidic residues" evidence="7">
    <location>
        <begin position="237"/>
        <end position="256"/>
    </location>
</feature>
<evidence type="ECO:0000256" key="1">
    <source>
        <dbReference type="ARBA" id="ARBA00004123"/>
    </source>
</evidence>
<feature type="region of interest" description="Disordered" evidence="7">
    <location>
        <begin position="790"/>
        <end position="865"/>
    </location>
</feature>
<feature type="compositionally biased region" description="Polar residues" evidence="7">
    <location>
        <begin position="97"/>
        <end position="119"/>
    </location>
</feature>
<evidence type="ECO:0000259" key="8">
    <source>
        <dbReference type="Pfam" id="PF03941"/>
    </source>
</evidence>
<feature type="compositionally biased region" description="Polar residues" evidence="7">
    <location>
        <begin position="383"/>
        <end position="394"/>
    </location>
</feature>
<evidence type="ECO:0000256" key="7">
    <source>
        <dbReference type="SAM" id="MobiDB-lite"/>
    </source>
</evidence>
<name>A0ABQ7JV91_9FUNG</name>
<evidence type="ECO:0000256" key="5">
    <source>
        <dbReference type="ARBA" id="ARBA00023212"/>
    </source>
</evidence>
<feature type="compositionally biased region" description="Low complexity" evidence="7">
    <location>
        <begin position="612"/>
        <end position="622"/>
    </location>
</feature>
<feature type="compositionally biased region" description="Basic and acidic residues" evidence="7">
    <location>
        <begin position="437"/>
        <end position="452"/>
    </location>
</feature>
<evidence type="ECO:0000313" key="10">
    <source>
        <dbReference type="Proteomes" id="UP001194696"/>
    </source>
</evidence>
<evidence type="ECO:0000256" key="3">
    <source>
        <dbReference type="ARBA" id="ARBA00010042"/>
    </source>
</evidence>
<protein>
    <recommendedName>
        <fullName evidence="8">Inner centromere protein ARK-binding domain-containing protein</fullName>
    </recommendedName>
</protein>
<feature type="compositionally biased region" description="Polar residues" evidence="7">
    <location>
        <begin position="197"/>
        <end position="208"/>
    </location>
</feature>
<evidence type="ECO:0000256" key="2">
    <source>
        <dbReference type="ARBA" id="ARBA00004186"/>
    </source>
</evidence>
<evidence type="ECO:0000256" key="4">
    <source>
        <dbReference type="ARBA" id="ARBA00022490"/>
    </source>
</evidence>
<feature type="compositionally biased region" description="Basic and acidic residues" evidence="7">
    <location>
        <begin position="82"/>
        <end position="92"/>
    </location>
</feature>
<feature type="compositionally biased region" description="Polar residues" evidence="7">
    <location>
        <begin position="405"/>
        <end position="414"/>
    </location>
</feature>
<evidence type="ECO:0000256" key="6">
    <source>
        <dbReference type="ARBA" id="ARBA00023242"/>
    </source>
</evidence>
<feature type="compositionally biased region" description="Polar residues" evidence="7">
    <location>
        <begin position="348"/>
        <end position="374"/>
    </location>
</feature>
<accession>A0ABQ7JV91</accession>
<dbReference type="Proteomes" id="UP001194696">
    <property type="component" value="Unassembled WGS sequence"/>
</dbReference>
<feature type="domain" description="Inner centromere protein ARK-binding" evidence="8">
    <location>
        <begin position="842"/>
        <end position="903"/>
    </location>
</feature>
<keyword evidence="5" id="KW-0206">Cytoskeleton</keyword>
<dbReference type="EMBL" id="JAAAIM010000650">
    <property type="protein sequence ID" value="KAG0285605.1"/>
    <property type="molecule type" value="Genomic_DNA"/>
</dbReference>
<feature type="compositionally biased region" description="Basic residues" evidence="7">
    <location>
        <begin position="1"/>
        <end position="14"/>
    </location>
</feature>
<comment type="caution">
    <text evidence="9">The sequence shown here is derived from an EMBL/GenBank/DDBJ whole genome shotgun (WGS) entry which is preliminary data.</text>
</comment>
<feature type="compositionally biased region" description="Basic and acidic residues" evidence="7">
    <location>
        <begin position="272"/>
        <end position="295"/>
    </location>
</feature>
<sequence length="944" mass="103074">MRAKRALKAMRKRTASFQKGSTRHRDSKIDQQQEQQQQQQHPQQQKHENGQDQHRVLETEEMSRRDNSSVPPKGPQRPPQEGSRHSPLDSTHKLSNHQDMATQSRHTPTTPAENRSFTSDADKSFTYERGRSFTSDNGRSFIAELRASTFKTPAKGQSSREIRSSYSQARATHDMEVDSNSDEYESMPGSKARDSMTLKSPVNRSDISMDQDMESPLRVSLILNAARNRSSSSVAKRSSDLMETDQDRTVDAESKRPKSSPFMDALIPVRPHSPETESRDMTKADGSTREGRTKFSDSTTTAVTATMAKSRSTEMNFTENDSRWREPEVDVLPTKNRGSEPNDRLPARSTTPSTAPHQRHGYSSSFPERPNSGSEDAAHGVQDESSTAGPSRSHVNGDYIEHRPNGTSSATNQRLHAESAVRRQADQSAPLNLPGNHQDERSWRQTDRKEENTLPAARTGRSTAGEEAEQNHRFKPLTSRANSTALSSSYVSTSSDSGALRSNKVTMTLPEKRTLGPRRPITVSSHTGTAAFMPPSRLTKQAPTGIPNGAGSATESQGLPSAIQSDNSTTLQPSSSSRMARVGSQSTLKDTQTFGQSVGVGLNGMKPSAVPTSSSNSTSGLLGRQGAPSRPPLTSNRAAVEGSGVSGSTSTSLPRPDTQGSLLPRKPFALPTTTTTTTTSTAKSVFSLKKPTSRPVLPDGVSSAHLVSSSSALTRPPGSSLAMMQARIDQHAREPTPTRDIHSKTTTTQRTELNSTASASTSTLSLSSVISSRKESMSIAANGVKTETRVESTQTVSKTTKDGGHVFAVPGPVRHQPSAPSWMSNAAQSDRNPRPFKTILPEINSDDEDHNHDESGMTRTRRKTAVPEWASWEELNRAMEEQKHWNPEEIFGQLPLLDMAEIFPGKEKKSYRSRSSSAHWGASDALTPQEVNKYNQDMGWTGKE</sequence>
<keyword evidence="6" id="KW-0539">Nucleus</keyword>
<keyword evidence="4" id="KW-0963">Cytoplasm</keyword>
<feature type="compositionally biased region" description="Low complexity" evidence="7">
    <location>
        <begin position="32"/>
        <end position="43"/>
    </location>
</feature>
<feature type="compositionally biased region" description="Basic and acidic residues" evidence="7">
    <location>
        <begin position="728"/>
        <end position="743"/>
    </location>
</feature>
<feature type="region of interest" description="Disordered" evidence="7">
    <location>
        <begin position="226"/>
        <end position="764"/>
    </location>
</feature>
<feature type="compositionally biased region" description="Low complexity" evidence="7">
    <location>
        <begin position="483"/>
        <end position="497"/>
    </location>
</feature>
<comment type="subcellular location">
    <subcellularLocation>
        <location evidence="2">Cytoplasm</location>
        <location evidence="2">Cytoskeleton</location>
        <location evidence="2">Spindle</location>
    </subcellularLocation>
    <subcellularLocation>
        <location evidence="1">Nucleus</location>
    </subcellularLocation>
</comment>
<feature type="compositionally biased region" description="Polar residues" evidence="7">
    <location>
        <begin position="818"/>
        <end position="830"/>
    </location>
</feature>
<feature type="compositionally biased region" description="Basic and acidic residues" evidence="7">
    <location>
        <begin position="120"/>
        <end position="131"/>
    </location>
</feature>
<feature type="compositionally biased region" description="Basic and acidic residues" evidence="7">
    <location>
        <begin position="415"/>
        <end position="425"/>
    </location>
</feature>
<feature type="compositionally biased region" description="Polar residues" evidence="7">
    <location>
        <begin position="744"/>
        <end position="754"/>
    </location>
</feature>
<proteinExistence type="inferred from homology"/>
<feature type="compositionally biased region" description="Polar residues" evidence="7">
    <location>
        <begin position="296"/>
        <end position="319"/>
    </location>
</feature>
<keyword evidence="10" id="KW-1185">Reference proteome</keyword>
<feature type="compositionally biased region" description="Low complexity" evidence="7">
    <location>
        <begin position="672"/>
        <end position="681"/>
    </location>
</feature>
<feature type="compositionally biased region" description="Basic and acidic residues" evidence="7">
    <location>
        <begin position="337"/>
        <end position="346"/>
    </location>
</feature>
<feature type="compositionally biased region" description="Basic and acidic residues" evidence="7">
    <location>
        <begin position="45"/>
        <end position="67"/>
    </location>
</feature>
<feature type="compositionally biased region" description="Low complexity" evidence="7">
    <location>
        <begin position="701"/>
        <end position="713"/>
    </location>
</feature>
<evidence type="ECO:0000313" key="9">
    <source>
        <dbReference type="EMBL" id="KAG0285605.1"/>
    </source>
</evidence>
<feature type="compositionally biased region" description="Low complexity" evidence="7">
    <location>
        <begin position="755"/>
        <end position="764"/>
    </location>
</feature>
<comment type="similarity">
    <text evidence="3">Belongs to the INCENP family.</text>
</comment>
<feature type="compositionally biased region" description="Low complexity" evidence="7">
    <location>
        <begin position="642"/>
        <end position="652"/>
    </location>
</feature>
<organism evidence="9 10">
    <name type="scientific">Linnemannia gamsii</name>
    <dbReference type="NCBI Taxonomy" id="64522"/>
    <lineage>
        <taxon>Eukaryota</taxon>
        <taxon>Fungi</taxon>
        <taxon>Fungi incertae sedis</taxon>
        <taxon>Mucoromycota</taxon>
        <taxon>Mortierellomycotina</taxon>
        <taxon>Mortierellomycetes</taxon>
        <taxon>Mortierellales</taxon>
        <taxon>Mortierellaceae</taxon>
        <taxon>Linnemannia</taxon>
    </lineage>
</organism>